<keyword evidence="10" id="KW-1015">Disulfide bond</keyword>
<evidence type="ECO:0000256" key="8">
    <source>
        <dbReference type="ARBA" id="ARBA00023065"/>
    </source>
</evidence>
<sequence>VLILTMQASLPKVLRFCCCAGMIYLGYTFCGWIVLGPYHEKFEDLNTVAECLFSLVNGDDMFATFAQIQQKSTLVWVFSRLYLYSFISLFIYMILSLFIALITDSYDTIK</sequence>
<accession>A0A7L0DU72</accession>
<evidence type="ECO:0000256" key="2">
    <source>
        <dbReference type="ARBA" id="ARBA00004651"/>
    </source>
</evidence>
<dbReference type="PANTHER" id="PTHR12127:SF4">
    <property type="entry name" value="MUCOLIPIN-2"/>
    <property type="match status" value="1"/>
</dbReference>
<dbReference type="AlphaFoldDB" id="A0A7L0DU72"/>
<evidence type="ECO:0000256" key="6">
    <source>
        <dbReference type="ARBA" id="ARBA00022753"/>
    </source>
</evidence>
<evidence type="ECO:0000256" key="1">
    <source>
        <dbReference type="ARBA" id="ARBA00004608"/>
    </source>
</evidence>
<dbReference type="InterPro" id="IPR013122">
    <property type="entry name" value="PKD1_2_channel"/>
</dbReference>
<protein>
    <submittedName>
        <fullName evidence="15">MCLN2 protein</fullName>
    </submittedName>
</protein>
<keyword evidence="9 13" id="KW-0472">Membrane</keyword>
<keyword evidence="11" id="KW-0407">Ion channel</keyword>
<comment type="catalytic activity">
    <reaction evidence="12">
        <text>Ca(2+)(in) = Ca(2+)(out)</text>
        <dbReference type="Rhea" id="RHEA:29671"/>
        <dbReference type="ChEBI" id="CHEBI:29108"/>
    </reaction>
</comment>
<dbReference type="InterPro" id="IPR039031">
    <property type="entry name" value="Mucolipin"/>
</dbReference>
<dbReference type="Gene3D" id="1.10.287.70">
    <property type="match status" value="1"/>
</dbReference>
<feature type="non-terminal residue" evidence="15">
    <location>
        <position position="1"/>
    </location>
</feature>
<name>A0A7L0DU72_TROML</name>
<dbReference type="FunFam" id="1.10.287.70:FF:000033">
    <property type="entry name" value="Mucolipin 1"/>
    <property type="match status" value="1"/>
</dbReference>
<evidence type="ECO:0000256" key="4">
    <source>
        <dbReference type="ARBA" id="ARBA00022475"/>
    </source>
</evidence>
<dbReference type="GO" id="GO:0010008">
    <property type="term" value="C:endosome membrane"/>
    <property type="evidence" value="ECO:0007669"/>
    <property type="project" value="UniProtKB-SubCell"/>
</dbReference>
<evidence type="ECO:0000313" key="15">
    <source>
        <dbReference type="EMBL" id="NXJ74276.1"/>
    </source>
</evidence>
<keyword evidence="5 13" id="KW-0812">Transmembrane</keyword>
<keyword evidence="3" id="KW-0813">Transport</keyword>
<evidence type="ECO:0000256" key="11">
    <source>
        <dbReference type="ARBA" id="ARBA00023303"/>
    </source>
</evidence>
<dbReference type="GO" id="GO:0072345">
    <property type="term" value="F:NAADP-sensitive calcium-release channel activity"/>
    <property type="evidence" value="ECO:0007669"/>
    <property type="project" value="TreeGrafter"/>
</dbReference>
<comment type="subcellular location">
    <subcellularLocation>
        <location evidence="2">Cell membrane</location>
        <topology evidence="2">Multi-pass membrane protein</topology>
    </subcellularLocation>
    <subcellularLocation>
        <location evidence="1">Endosome membrane</location>
    </subcellularLocation>
</comment>
<reference evidence="15 16" key="1">
    <citation type="submission" date="2019-09" db="EMBL/GenBank/DDBJ databases">
        <title>Bird 10,000 Genomes (B10K) Project - Family phase.</title>
        <authorList>
            <person name="Zhang G."/>
        </authorList>
    </citation>
    <scope>NUCLEOTIDE SEQUENCE [LARGE SCALE GENOMIC DNA]</scope>
    <source>
        <strain evidence="15">B10K-DU-007-40</strain>
        <tissue evidence="15">Mixed tissue sample</tissue>
    </source>
</reference>
<dbReference type="OrthoDB" id="263481at2759"/>
<feature type="transmembrane region" description="Helical" evidence="13">
    <location>
        <begin position="81"/>
        <end position="102"/>
    </location>
</feature>
<keyword evidence="7 13" id="KW-1133">Transmembrane helix</keyword>
<feature type="non-terminal residue" evidence="15">
    <location>
        <position position="110"/>
    </location>
</feature>
<keyword evidence="6" id="KW-0967">Endosome</keyword>
<dbReference type="Proteomes" id="UP000550660">
    <property type="component" value="Unassembled WGS sequence"/>
</dbReference>
<dbReference type="EMBL" id="VXAG01000025">
    <property type="protein sequence ID" value="NXJ74276.1"/>
    <property type="molecule type" value="Genomic_DNA"/>
</dbReference>
<dbReference type="PANTHER" id="PTHR12127">
    <property type="entry name" value="MUCOLIPIN"/>
    <property type="match status" value="1"/>
</dbReference>
<dbReference type="Pfam" id="PF08016">
    <property type="entry name" value="PKD_channel"/>
    <property type="match status" value="1"/>
</dbReference>
<evidence type="ECO:0000256" key="12">
    <source>
        <dbReference type="ARBA" id="ARBA00036634"/>
    </source>
</evidence>
<proteinExistence type="predicted"/>
<evidence type="ECO:0000259" key="14">
    <source>
        <dbReference type="Pfam" id="PF08016"/>
    </source>
</evidence>
<organism evidence="15 16">
    <name type="scientific">Trogon melanurus</name>
    <name type="common">Black-tailed trogon</name>
    <dbReference type="NCBI Taxonomy" id="56311"/>
    <lineage>
        <taxon>Eukaryota</taxon>
        <taxon>Metazoa</taxon>
        <taxon>Chordata</taxon>
        <taxon>Craniata</taxon>
        <taxon>Vertebrata</taxon>
        <taxon>Euteleostomi</taxon>
        <taxon>Archelosauria</taxon>
        <taxon>Archosauria</taxon>
        <taxon>Dinosauria</taxon>
        <taxon>Saurischia</taxon>
        <taxon>Theropoda</taxon>
        <taxon>Coelurosauria</taxon>
        <taxon>Aves</taxon>
        <taxon>Neognathae</taxon>
        <taxon>Neoaves</taxon>
        <taxon>Telluraves</taxon>
        <taxon>Coraciimorphae</taxon>
        <taxon>Trogoniformes</taxon>
        <taxon>Trogonidae</taxon>
        <taxon>Trogon</taxon>
    </lineage>
</organism>
<evidence type="ECO:0000256" key="3">
    <source>
        <dbReference type="ARBA" id="ARBA00022448"/>
    </source>
</evidence>
<gene>
    <name evidence="15" type="primary">Mcoln2_0</name>
    <name evidence="15" type="ORF">TROMEL_R00608</name>
</gene>
<evidence type="ECO:0000256" key="7">
    <source>
        <dbReference type="ARBA" id="ARBA00022989"/>
    </source>
</evidence>
<keyword evidence="8" id="KW-0406">Ion transport</keyword>
<keyword evidence="4" id="KW-1003">Cell membrane</keyword>
<dbReference type="GO" id="GO:0005886">
    <property type="term" value="C:plasma membrane"/>
    <property type="evidence" value="ECO:0007669"/>
    <property type="project" value="UniProtKB-SubCell"/>
</dbReference>
<evidence type="ECO:0000256" key="9">
    <source>
        <dbReference type="ARBA" id="ARBA00023136"/>
    </source>
</evidence>
<evidence type="ECO:0000256" key="13">
    <source>
        <dbReference type="SAM" id="Phobius"/>
    </source>
</evidence>
<feature type="domain" description="Polycystin cation channel PKD1/PKD2" evidence="14">
    <location>
        <begin position="5"/>
        <end position="109"/>
    </location>
</feature>
<feature type="transmembrane region" description="Helical" evidence="13">
    <location>
        <begin position="13"/>
        <end position="35"/>
    </location>
</feature>
<evidence type="ECO:0000313" key="16">
    <source>
        <dbReference type="Proteomes" id="UP000550660"/>
    </source>
</evidence>
<evidence type="ECO:0000256" key="10">
    <source>
        <dbReference type="ARBA" id="ARBA00023157"/>
    </source>
</evidence>
<keyword evidence="16" id="KW-1185">Reference proteome</keyword>
<comment type="caution">
    <text evidence="15">The sequence shown here is derived from an EMBL/GenBank/DDBJ whole genome shotgun (WGS) entry which is preliminary data.</text>
</comment>
<evidence type="ECO:0000256" key="5">
    <source>
        <dbReference type="ARBA" id="ARBA00022692"/>
    </source>
</evidence>